<evidence type="ECO:0000313" key="9">
    <source>
        <dbReference type="Proteomes" id="UP000320048"/>
    </source>
</evidence>
<evidence type="ECO:0000313" key="8">
    <source>
        <dbReference type="EMBL" id="TMI80302.1"/>
    </source>
</evidence>
<dbReference type="EMBL" id="VBAO01000229">
    <property type="protein sequence ID" value="TMI80302.1"/>
    <property type="molecule type" value="Genomic_DNA"/>
</dbReference>
<gene>
    <name evidence="8" type="ORF">E6H04_08885</name>
</gene>
<dbReference type="GO" id="GO:0017004">
    <property type="term" value="P:cytochrome complex assembly"/>
    <property type="evidence" value="ECO:0007669"/>
    <property type="project" value="UniProtKB-KW"/>
</dbReference>
<dbReference type="PANTHER" id="PTHR42852:SF6">
    <property type="entry name" value="THIOL:DISULFIDE INTERCHANGE PROTEIN DSBE"/>
    <property type="match status" value="1"/>
</dbReference>
<keyword evidence="6" id="KW-0812">Transmembrane</keyword>
<dbReference type="GO" id="GO:0016209">
    <property type="term" value="F:antioxidant activity"/>
    <property type="evidence" value="ECO:0007669"/>
    <property type="project" value="InterPro"/>
</dbReference>
<dbReference type="GO" id="GO:0030313">
    <property type="term" value="C:cell envelope"/>
    <property type="evidence" value="ECO:0007669"/>
    <property type="project" value="UniProtKB-SubCell"/>
</dbReference>
<dbReference type="PANTHER" id="PTHR42852">
    <property type="entry name" value="THIOL:DISULFIDE INTERCHANGE PROTEIN DSBE"/>
    <property type="match status" value="1"/>
</dbReference>
<keyword evidence="4" id="KW-1015">Disulfide bond</keyword>
<evidence type="ECO:0000256" key="4">
    <source>
        <dbReference type="ARBA" id="ARBA00023157"/>
    </source>
</evidence>
<dbReference type="Gene3D" id="3.40.30.10">
    <property type="entry name" value="Glutaredoxin"/>
    <property type="match status" value="1"/>
</dbReference>
<dbReference type="CDD" id="cd02966">
    <property type="entry name" value="TlpA_like_family"/>
    <property type="match status" value="1"/>
</dbReference>
<keyword evidence="3" id="KW-0735">Signal-anchor</keyword>
<dbReference type="Proteomes" id="UP000320048">
    <property type="component" value="Unassembled WGS sequence"/>
</dbReference>
<dbReference type="SUPFAM" id="SSF52833">
    <property type="entry name" value="Thioredoxin-like"/>
    <property type="match status" value="1"/>
</dbReference>
<dbReference type="PROSITE" id="PS00194">
    <property type="entry name" value="THIOREDOXIN_1"/>
    <property type="match status" value="1"/>
</dbReference>
<keyword evidence="5" id="KW-0676">Redox-active center</keyword>
<keyword evidence="2" id="KW-0201">Cytochrome c-type biogenesis</keyword>
<reference evidence="8 9" key="1">
    <citation type="journal article" date="2019" name="Nat. Microbiol.">
        <title>Mediterranean grassland soil C-N compound turnover is dependent on rainfall and depth, and is mediated by genomically divergent microorganisms.</title>
        <authorList>
            <person name="Diamond S."/>
            <person name="Andeer P.F."/>
            <person name="Li Z."/>
            <person name="Crits-Christoph A."/>
            <person name="Burstein D."/>
            <person name="Anantharaman K."/>
            <person name="Lane K.R."/>
            <person name="Thomas B.C."/>
            <person name="Pan C."/>
            <person name="Northen T.R."/>
            <person name="Banfield J.F."/>
        </authorList>
    </citation>
    <scope>NUCLEOTIDE SEQUENCE [LARGE SCALE GENOMIC DNA]</scope>
    <source>
        <strain evidence="8">NP_7</strain>
    </source>
</reference>
<dbReference type="AlphaFoldDB" id="A0A537JAD2"/>
<evidence type="ECO:0000256" key="1">
    <source>
        <dbReference type="ARBA" id="ARBA00004196"/>
    </source>
</evidence>
<dbReference type="InterPro" id="IPR036249">
    <property type="entry name" value="Thioredoxin-like_sf"/>
</dbReference>
<keyword evidence="6" id="KW-1133">Transmembrane helix</keyword>
<dbReference type="Pfam" id="PF00578">
    <property type="entry name" value="AhpC-TSA"/>
    <property type="match status" value="1"/>
</dbReference>
<name>A0A537JAD2_9BACT</name>
<dbReference type="PROSITE" id="PS51352">
    <property type="entry name" value="THIOREDOXIN_2"/>
    <property type="match status" value="1"/>
</dbReference>
<dbReference type="InterPro" id="IPR000866">
    <property type="entry name" value="AhpC/TSA"/>
</dbReference>
<accession>A0A537JAD2</accession>
<evidence type="ECO:0000256" key="6">
    <source>
        <dbReference type="SAM" id="Phobius"/>
    </source>
</evidence>
<sequence length="190" mass="20052">MDQQQHAPREQRGLRPFVVAGLIVVGAVAAVAGVRVAFSPAPYGNGLSSSAPPVGRPAPDVTLPLFSGGTLDIHRLRGRPIVLNFWASWCVPCRSETPLLVSLHQTYGPRGIVFAGVDVEDQERDARAFIAEFHVDYLVARAPDEKAMDAYSVVGVPTTVFIGADGVVVDAYAGGFVGSGGAQALKTRLD</sequence>
<organism evidence="8 9">
    <name type="scientific">Candidatus Segetimicrobium genomatis</name>
    <dbReference type="NCBI Taxonomy" id="2569760"/>
    <lineage>
        <taxon>Bacteria</taxon>
        <taxon>Bacillati</taxon>
        <taxon>Candidatus Sysuimicrobiota</taxon>
        <taxon>Candidatus Sysuimicrobiia</taxon>
        <taxon>Candidatus Sysuimicrobiales</taxon>
        <taxon>Candidatus Segetimicrobiaceae</taxon>
        <taxon>Candidatus Segetimicrobium</taxon>
    </lineage>
</organism>
<dbReference type="GO" id="GO:0016491">
    <property type="term" value="F:oxidoreductase activity"/>
    <property type="evidence" value="ECO:0007669"/>
    <property type="project" value="InterPro"/>
</dbReference>
<proteinExistence type="predicted"/>
<feature type="domain" description="Thioredoxin" evidence="7">
    <location>
        <begin position="52"/>
        <end position="190"/>
    </location>
</feature>
<protein>
    <submittedName>
        <fullName evidence="8">TlpA family protein disulfide reductase</fullName>
    </submittedName>
</protein>
<feature type="non-terminal residue" evidence="8">
    <location>
        <position position="190"/>
    </location>
</feature>
<feature type="transmembrane region" description="Helical" evidence="6">
    <location>
        <begin position="17"/>
        <end position="38"/>
    </location>
</feature>
<dbReference type="InterPro" id="IPR050553">
    <property type="entry name" value="Thioredoxin_ResA/DsbE_sf"/>
</dbReference>
<evidence type="ECO:0000256" key="2">
    <source>
        <dbReference type="ARBA" id="ARBA00022748"/>
    </source>
</evidence>
<comment type="subcellular location">
    <subcellularLocation>
        <location evidence="1">Cell envelope</location>
    </subcellularLocation>
</comment>
<comment type="caution">
    <text evidence="8">The sequence shown here is derived from an EMBL/GenBank/DDBJ whole genome shotgun (WGS) entry which is preliminary data.</text>
</comment>
<evidence type="ECO:0000256" key="5">
    <source>
        <dbReference type="ARBA" id="ARBA00023284"/>
    </source>
</evidence>
<dbReference type="InterPro" id="IPR017937">
    <property type="entry name" value="Thioredoxin_CS"/>
</dbReference>
<evidence type="ECO:0000256" key="3">
    <source>
        <dbReference type="ARBA" id="ARBA00022968"/>
    </source>
</evidence>
<keyword evidence="6" id="KW-0472">Membrane</keyword>
<evidence type="ECO:0000259" key="7">
    <source>
        <dbReference type="PROSITE" id="PS51352"/>
    </source>
</evidence>
<dbReference type="InterPro" id="IPR013766">
    <property type="entry name" value="Thioredoxin_domain"/>
</dbReference>